<keyword evidence="6" id="KW-0999">Mitochondrion inner membrane</keyword>
<comment type="similarity">
    <text evidence="2 12">Belongs to the mitochondrial carrier (TC 2.A.29) family.</text>
</comment>
<dbReference type="GO" id="GO:0005743">
    <property type="term" value="C:mitochondrial inner membrane"/>
    <property type="evidence" value="ECO:0007669"/>
    <property type="project" value="UniProtKB-SubCell"/>
</dbReference>
<dbReference type="Pfam" id="PF00153">
    <property type="entry name" value="Mito_carr"/>
    <property type="match status" value="2"/>
</dbReference>
<accession>A0A8C2U427</accession>
<protein>
    <recommendedName>
        <fullName evidence="10">Solute carrier family 25 member 34</fullName>
    </recommendedName>
</protein>
<comment type="subcellular location">
    <subcellularLocation>
        <location evidence="1">Mitochondrion inner membrane</location>
        <topology evidence="1">Multi-pass membrane protein</topology>
    </subcellularLocation>
</comment>
<keyword evidence="8" id="KW-0496">Mitochondrion</keyword>
<keyword evidence="9 11" id="KW-0472">Membrane</keyword>
<dbReference type="SUPFAM" id="SSF103506">
    <property type="entry name" value="Mitochondrial carrier"/>
    <property type="match status" value="1"/>
</dbReference>
<feature type="repeat" description="Solcar" evidence="11">
    <location>
        <begin position="182"/>
        <end position="262"/>
    </location>
</feature>
<keyword evidence="5" id="KW-0677">Repeat</keyword>
<organism evidence="13 14">
    <name type="scientific">Coturnix japonica</name>
    <name type="common">Japanese quail</name>
    <name type="synonym">Coturnix coturnix japonica</name>
    <dbReference type="NCBI Taxonomy" id="93934"/>
    <lineage>
        <taxon>Eukaryota</taxon>
        <taxon>Metazoa</taxon>
        <taxon>Chordata</taxon>
        <taxon>Craniata</taxon>
        <taxon>Vertebrata</taxon>
        <taxon>Euteleostomi</taxon>
        <taxon>Archelosauria</taxon>
        <taxon>Archosauria</taxon>
        <taxon>Dinosauria</taxon>
        <taxon>Saurischia</taxon>
        <taxon>Theropoda</taxon>
        <taxon>Coelurosauria</taxon>
        <taxon>Aves</taxon>
        <taxon>Neognathae</taxon>
        <taxon>Galloanserae</taxon>
        <taxon>Galliformes</taxon>
        <taxon>Phasianidae</taxon>
        <taxon>Perdicinae</taxon>
        <taxon>Coturnix</taxon>
    </lineage>
</organism>
<evidence type="ECO:0000256" key="11">
    <source>
        <dbReference type="PROSITE-ProRule" id="PRU00282"/>
    </source>
</evidence>
<dbReference type="PROSITE" id="PS50920">
    <property type="entry name" value="SOLCAR"/>
    <property type="match status" value="2"/>
</dbReference>
<evidence type="ECO:0000256" key="8">
    <source>
        <dbReference type="ARBA" id="ARBA00023128"/>
    </source>
</evidence>
<evidence type="ECO:0000313" key="14">
    <source>
        <dbReference type="Proteomes" id="UP000694412"/>
    </source>
</evidence>
<evidence type="ECO:0000256" key="12">
    <source>
        <dbReference type="RuleBase" id="RU000488"/>
    </source>
</evidence>
<reference evidence="13" key="3">
    <citation type="submission" date="2025-09" db="UniProtKB">
        <authorList>
            <consortium name="Ensembl"/>
        </authorList>
    </citation>
    <scope>IDENTIFICATION</scope>
</reference>
<dbReference type="InterPro" id="IPR051508">
    <property type="entry name" value="Mito_Carrier_Antiporter"/>
</dbReference>
<evidence type="ECO:0000256" key="6">
    <source>
        <dbReference type="ARBA" id="ARBA00022792"/>
    </source>
</evidence>
<evidence type="ECO:0000256" key="3">
    <source>
        <dbReference type="ARBA" id="ARBA00022448"/>
    </source>
</evidence>
<reference evidence="13" key="1">
    <citation type="submission" date="2015-11" db="EMBL/GenBank/DDBJ databases">
        <authorList>
            <consortium name="International Coturnix japonica Genome Analysis Consortium"/>
            <person name="Warren W."/>
            <person name="Burt D.W."/>
            <person name="Antin P.B."/>
            <person name="Lanford R."/>
            <person name="Gros J."/>
            <person name="Wilson R.K."/>
        </authorList>
    </citation>
    <scope>NUCLEOTIDE SEQUENCE [LARGE SCALE GENOMIC DNA]</scope>
</reference>
<dbReference type="PANTHER" id="PTHR45928:SF3">
    <property type="entry name" value="SOLUTE CARRIER FAMILY 25 MEMBER 34"/>
    <property type="match status" value="1"/>
</dbReference>
<dbReference type="PANTHER" id="PTHR45928">
    <property type="entry name" value="RE38146P"/>
    <property type="match status" value="1"/>
</dbReference>
<dbReference type="InterPro" id="IPR023395">
    <property type="entry name" value="MCP_dom_sf"/>
</dbReference>
<evidence type="ECO:0000256" key="1">
    <source>
        <dbReference type="ARBA" id="ARBA00004448"/>
    </source>
</evidence>
<evidence type="ECO:0000256" key="10">
    <source>
        <dbReference type="ARBA" id="ARBA00040911"/>
    </source>
</evidence>
<evidence type="ECO:0000256" key="7">
    <source>
        <dbReference type="ARBA" id="ARBA00022989"/>
    </source>
</evidence>
<dbReference type="InterPro" id="IPR018108">
    <property type="entry name" value="MCP_transmembrane"/>
</dbReference>
<sequence>MGQTRAAPSSPGSPAGGVPPAADLVLGAAAGCMACVLTNPLEVVKTRLQLQGELRAPGTYPRPYRGVLRAVGAVCRADGLRGLQKGLAAGLLYQGLMNGVRFYCYSCALDAGWTGLHGGWDTDVLTRCLFLQSISDAFGSIYRQHGVAGLWRGVSGAVPRVAVGSAAQLATFASAKDWVCQHQVIPAGVAVAVTMTPFDVVSTARPWDLGSFPAQLCCTWRVSPQGNKEGLLGLYKGIGAVYLRLGPHTVLSLFFWDELRRMVRPQPPPGP</sequence>
<dbReference type="GeneTree" id="ENSGT00940000160016"/>
<dbReference type="Proteomes" id="UP000694412">
    <property type="component" value="Chromosome 21"/>
</dbReference>
<evidence type="ECO:0000313" key="13">
    <source>
        <dbReference type="Ensembl" id="ENSCJPP00005022166.1"/>
    </source>
</evidence>
<evidence type="ECO:0000256" key="2">
    <source>
        <dbReference type="ARBA" id="ARBA00006375"/>
    </source>
</evidence>
<gene>
    <name evidence="13" type="primary">SLC25A34</name>
</gene>
<proteinExistence type="inferred from homology"/>
<evidence type="ECO:0000256" key="5">
    <source>
        <dbReference type="ARBA" id="ARBA00022737"/>
    </source>
</evidence>
<keyword evidence="4 11" id="KW-0812">Transmembrane</keyword>
<feature type="repeat" description="Solcar" evidence="11">
    <location>
        <begin position="18"/>
        <end position="111"/>
    </location>
</feature>
<name>A0A8C2U427_COTJA</name>
<evidence type="ECO:0000256" key="4">
    <source>
        <dbReference type="ARBA" id="ARBA00022692"/>
    </source>
</evidence>
<keyword evidence="14" id="KW-1185">Reference proteome</keyword>
<keyword evidence="3 12" id="KW-0813">Transport</keyword>
<dbReference type="Gene3D" id="1.50.40.10">
    <property type="entry name" value="Mitochondrial carrier domain"/>
    <property type="match status" value="2"/>
</dbReference>
<dbReference type="Ensembl" id="ENSCJPT00005030429.1">
    <property type="protein sequence ID" value="ENSCJPP00005022166.1"/>
    <property type="gene ID" value="ENSCJPG00005017713.1"/>
</dbReference>
<evidence type="ECO:0000256" key="9">
    <source>
        <dbReference type="ARBA" id="ARBA00023136"/>
    </source>
</evidence>
<reference evidence="13" key="2">
    <citation type="submission" date="2025-08" db="UniProtKB">
        <authorList>
            <consortium name="Ensembl"/>
        </authorList>
    </citation>
    <scope>IDENTIFICATION</scope>
</reference>
<dbReference type="AlphaFoldDB" id="A0A8C2U427"/>
<keyword evidence="7" id="KW-1133">Transmembrane helix</keyword>